<dbReference type="EMBL" id="CAADFD010000057">
    <property type="protein sequence ID" value="VFJ60486.1"/>
    <property type="molecule type" value="Genomic_DNA"/>
</dbReference>
<dbReference type="AlphaFoldDB" id="A0A450T2C6"/>
<protein>
    <submittedName>
        <fullName evidence="2">Uncharacterized protein</fullName>
    </submittedName>
</protein>
<gene>
    <name evidence="1" type="ORF">BECKFW1821A_GA0114235_106910</name>
    <name evidence="2" type="ORF">BECKFW1821B_GA0114236_105712</name>
</gene>
<dbReference type="EMBL" id="CAADEW010000069">
    <property type="protein sequence ID" value="VFJ57255.1"/>
    <property type="molecule type" value="Genomic_DNA"/>
</dbReference>
<proteinExistence type="predicted"/>
<evidence type="ECO:0000313" key="2">
    <source>
        <dbReference type="EMBL" id="VFJ60486.1"/>
    </source>
</evidence>
<accession>A0A450T2C6</accession>
<name>A0A450T2C6_9GAMM</name>
<organism evidence="2">
    <name type="scientific">Candidatus Kentrum sp. FW</name>
    <dbReference type="NCBI Taxonomy" id="2126338"/>
    <lineage>
        <taxon>Bacteria</taxon>
        <taxon>Pseudomonadati</taxon>
        <taxon>Pseudomonadota</taxon>
        <taxon>Gammaproteobacteria</taxon>
        <taxon>Candidatus Kentrum</taxon>
    </lineage>
</organism>
<evidence type="ECO:0000313" key="1">
    <source>
        <dbReference type="EMBL" id="VFJ57255.1"/>
    </source>
</evidence>
<reference evidence="2" key="1">
    <citation type="submission" date="2019-02" db="EMBL/GenBank/DDBJ databases">
        <authorList>
            <person name="Gruber-Vodicka R. H."/>
            <person name="Seah K. B. B."/>
        </authorList>
    </citation>
    <scope>NUCLEOTIDE SEQUENCE</scope>
    <source>
        <strain evidence="2">BECK_BZ106</strain>
        <strain evidence="1">BECK_BZ15</strain>
    </source>
</reference>
<sequence length="77" mass="9103">MKQQVLFHSPGCWNTHYMTVKESQFLMNRDSTKSNQRLPTPIGKDQYKLSKSKFDIWVPKLLDRGEQTERSNSSRRS</sequence>